<evidence type="ECO:0000313" key="3">
    <source>
        <dbReference type="Proteomes" id="UP000002754"/>
    </source>
</evidence>
<dbReference type="OrthoDB" id="2886755at2"/>
<dbReference type="EMBL" id="ALPT02000011">
    <property type="protein sequence ID" value="KGA98370.1"/>
    <property type="molecule type" value="Genomic_DNA"/>
</dbReference>
<comment type="caution">
    <text evidence="1">The sequence shown here is derived from an EMBL/GenBank/DDBJ whole genome shotgun (WGS) entry which is preliminary data.</text>
</comment>
<evidence type="ECO:0000313" key="1">
    <source>
        <dbReference type="EMBL" id="KGA98370.1"/>
    </source>
</evidence>
<dbReference type="eggNOG" id="ENOG50300YB">
    <property type="taxonomic scope" value="Bacteria"/>
</dbReference>
<dbReference type="EMBL" id="JALP01000061">
    <property type="protein sequence ID" value="THG91603.1"/>
    <property type="molecule type" value="Genomic_DNA"/>
</dbReference>
<name>A0A094XHW5_ALKAL</name>
<dbReference type="AlphaFoldDB" id="A0A094XHW5"/>
<dbReference type="Proteomes" id="UP000297014">
    <property type="component" value="Unassembled WGS sequence"/>
</dbReference>
<evidence type="ECO:0000313" key="4">
    <source>
        <dbReference type="Proteomes" id="UP000297014"/>
    </source>
</evidence>
<organism evidence="1 3">
    <name type="scientific">Alkalihalobacillus alcalophilus ATCC 27647 = CGMCC 1.3604</name>
    <dbReference type="NCBI Taxonomy" id="1218173"/>
    <lineage>
        <taxon>Bacteria</taxon>
        <taxon>Bacillati</taxon>
        <taxon>Bacillota</taxon>
        <taxon>Bacilli</taxon>
        <taxon>Bacillales</taxon>
        <taxon>Bacillaceae</taxon>
        <taxon>Alkalihalobacillus</taxon>
    </lineage>
</organism>
<dbReference type="Proteomes" id="UP000002754">
    <property type="component" value="Unassembled WGS sequence"/>
</dbReference>
<protein>
    <submittedName>
        <fullName evidence="1">Uncharacterized protein</fullName>
    </submittedName>
</protein>
<evidence type="ECO:0000313" key="2">
    <source>
        <dbReference type="EMBL" id="THG91603.1"/>
    </source>
</evidence>
<accession>A0A094XHW5</accession>
<sequence>MIIEVDGCFFKERVLLKGKRCTMKQLRQKYFQVKSTGCQLEDLPNLFCRIHSFEKLVADEDLEVDFVIDLDTDRIYAPRY</sequence>
<reference evidence="2 4" key="2">
    <citation type="submission" date="2014-01" db="EMBL/GenBank/DDBJ databases">
        <title>Draft genome sequencing of Bacillus alcalophilus CGMCC 1.3604.</title>
        <authorList>
            <person name="Yang J."/>
            <person name="Diao L."/>
            <person name="Yang S."/>
        </authorList>
    </citation>
    <scope>NUCLEOTIDE SEQUENCE [LARGE SCALE GENOMIC DNA]</scope>
    <source>
        <strain evidence="2 4">CGMCC 1.3604</strain>
    </source>
</reference>
<keyword evidence="3" id="KW-1185">Reference proteome</keyword>
<reference evidence="1 3" key="1">
    <citation type="journal article" date="2014" name="Genome Announc.">
        <title>Draft Genome Sequence of Bacillus alcalophilus AV1934, a Classic Alkaliphile Isolated from Human Feces in 1934.</title>
        <authorList>
            <person name="Attie O."/>
            <person name="Jayaprakash A."/>
            <person name="Shah H."/>
            <person name="Paulsen I.T."/>
            <person name="Morino M."/>
            <person name="Takahashi Y."/>
            <person name="Narumi I."/>
            <person name="Sachidanandam R."/>
            <person name="Satoh K."/>
            <person name="Ito M."/>
            <person name="Krulwich T.A."/>
        </authorList>
    </citation>
    <scope>NUCLEOTIDE SEQUENCE [LARGE SCALE GENOMIC DNA]</scope>
    <source>
        <strain evidence="1 3">AV1934</strain>
    </source>
</reference>
<proteinExistence type="predicted"/>
<dbReference type="RefSeq" id="WP_003323977.1">
    <property type="nucleotide sequence ID" value="NZ_ALPT02000011.1"/>
</dbReference>
<gene>
    <name evidence="2" type="ORF">AJ85_04105</name>
    <name evidence="1" type="ORF">BALCAV_0204625</name>
</gene>